<dbReference type="EMBL" id="FQUB01000015">
    <property type="protein sequence ID" value="SHE91015.1"/>
    <property type="molecule type" value="Genomic_DNA"/>
</dbReference>
<organism evidence="1 2">
    <name type="scientific">Heyndrickxia coagulans DSM 1 = ATCC 7050</name>
    <dbReference type="NCBI Taxonomy" id="1121088"/>
    <lineage>
        <taxon>Bacteria</taxon>
        <taxon>Bacillati</taxon>
        <taxon>Bacillota</taxon>
        <taxon>Bacilli</taxon>
        <taxon>Bacillales</taxon>
        <taxon>Bacillaceae</taxon>
        <taxon>Heyndrickxia</taxon>
    </lineage>
</organism>
<proteinExistence type="predicted"/>
<sequence length="87" mass="9724">MYVFLLILRVEKLALRETKGCYHLERIFPVFSPRQASMQPDESFGSHSPGNGGACSCAGCFHFADHAKNPSSCPHVFSLPFIHWKKG</sequence>
<name>A0A8B4BVN1_HEYCO</name>
<dbReference type="AlphaFoldDB" id="A0A8B4BVN1"/>
<dbReference type="KEGG" id="bcoa:BF29_1390"/>
<reference evidence="1 2" key="1">
    <citation type="submission" date="2016-11" db="EMBL/GenBank/DDBJ databases">
        <authorList>
            <person name="Varghese N."/>
            <person name="Submissions S."/>
        </authorList>
    </citation>
    <scope>NUCLEOTIDE SEQUENCE [LARGE SCALE GENOMIC DNA]</scope>
    <source>
        <strain evidence="1 2">DSM 1</strain>
    </source>
</reference>
<gene>
    <name evidence="1" type="ORF">SAMN02745208_01087</name>
</gene>
<evidence type="ECO:0000313" key="1">
    <source>
        <dbReference type="EMBL" id="SHE91015.1"/>
    </source>
</evidence>
<dbReference type="Proteomes" id="UP000184029">
    <property type="component" value="Unassembled WGS sequence"/>
</dbReference>
<comment type="caution">
    <text evidence="1">The sequence shown here is derived from an EMBL/GenBank/DDBJ whole genome shotgun (WGS) entry which is preliminary data.</text>
</comment>
<protein>
    <submittedName>
        <fullName evidence="1">Uncharacterized protein</fullName>
    </submittedName>
</protein>
<accession>A0A8B4BVN1</accession>
<evidence type="ECO:0000313" key="2">
    <source>
        <dbReference type="Proteomes" id="UP000184029"/>
    </source>
</evidence>